<dbReference type="STRING" id="5539.A0A3E2H8H4"/>
<evidence type="ECO:0000256" key="3">
    <source>
        <dbReference type="ARBA" id="ARBA00022989"/>
    </source>
</evidence>
<dbReference type="SUPFAM" id="SSF103473">
    <property type="entry name" value="MFS general substrate transporter"/>
    <property type="match status" value="1"/>
</dbReference>
<evidence type="ECO:0000256" key="4">
    <source>
        <dbReference type="ARBA" id="ARBA00023136"/>
    </source>
</evidence>
<feature type="region of interest" description="Disordered" evidence="5">
    <location>
        <begin position="458"/>
        <end position="483"/>
    </location>
</feature>
<comment type="subcellular location">
    <subcellularLocation>
        <location evidence="1">Membrane</location>
        <topology evidence="1">Multi-pass membrane protein</topology>
    </subcellularLocation>
</comment>
<feature type="compositionally biased region" description="Polar residues" evidence="5">
    <location>
        <begin position="1"/>
        <end position="18"/>
    </location>
</feature>
<organism evidence="7 8">
    <name type="scientific">Scytalidium lignicola</name>
    <name type="common">Hyphomycete</name>
    <dbReference type="NCBI Taxonomy" id="5539"/>
    <lineage>
        <taxon>Eukaryota</taxon>
        <taxon>Fungi</taxon>
        <taxon>Dikarya</taxon>
        <taxon>Ascomycota</taxon>
        <taxon>Pezizomycotina</taxon>
        <taxon>Leotiomycetes</taxon>
        <taxon>Leotiomycetes incertae sedis</taxon>
        <taxon>Scytalidium</taxon>
    </lineage>
</organism>
<dbReference type="AlphaFoldDB" id="A0A3E2H8H4"/>
<keyword evidence="8" id="KW-1185">Reference proteome</keyword>
<accession>A0A3E2H8H4</accession>
<feature type="non-terminal residue" evidence="7">
    <location>
        <position position="483"/>
    </location>
</feature>
<dbReference type="PANTHER" id="PTHR23502:SF34">
    <property type="entry name" value="PROTEIN HOL1"/>
    <property type="match status" value="1"/>
</dbReference>
<feature type="transmembrane region" description="Helical" evidence="6">
    <location>
        <begin position="69"/>
        <end position="93"/>
    </location>
</feature>
<feature type="compositionally biased region" description="Polar residues" evidence="5">
    <location>
        <begin position="463"/>
        <end position="476"/>
    </location>
</feature>
<comment type="caution">
    <text evidence="7">The sequence shown here is derived from an EMBL/GenBank/DDBJ whole genome shotgun (WGS) entry which is preliminary data.</text>
</comment>
<feature type="transmembrane region" description="Helical" evidence="6">
    <location>
        <begin position="332"/>
        <end position="353"/>
    </location>
</feature>
<dbReference type="Gene3D" id="1.20.1720.10">
    <property type="entry name" value="Multidrug resistance protein D"/>
    <property type="match status" value="1"/>
</dbReference>
<evidence type="ECO:0000313" key="8">
    <source>
        <dbReference type="Proteomes" id="UP000258309"/>
    </source>
</evidence>
<protein>
    <recommendedName>
        <fullName evidence="9">Major facilitator superfamily (MFS) profile domain-containing protein</fullName>
    </recommendedName>
</protein>
<dbReference type="EMBL" id="NCSJ02000129">
    <property type="protein sequence ID" value="RFU29413.1"/>
    <property type="molecule type" value="Genomic_DNA"/>
</dbReference>
<dbReference type="Gene3D" id="1.20.1250.20">
    <property type="entry name" value="MFS general substrate transporter like domains"/>
    <property type="match status" value="1"/>
</dbReference>
<proteinExistence type="predicted"/>
<feature type="transmembrane region" description="Helical" evidence="6">
    <location>
        <begin position="359"/>
        <end position="383"/>
    </location>
</feature>
<keyword evidence="4 6" id="KW-0472">Membrane</keyword>
<evidence type="ECO:0008006" key="9">
    <source>
        <dbReference type="Google" id="ProtNLM"/>
    </source>
</evidence>
<evidence type="ECO:0000256" key="6">
    <source>
        <dbReference type="SAM" id="Phobius"/>
    </source>
</evidence>
<dbReference type="PANTHER" id="PTHR23502">
    <property type="entry name" value="MAJOR FACILITATOR SUPERFAMILY"/>
    <property type="match status" value="1"/>
</dbReference>
<name>A0A3E2H8H4_SCYLI</name>
<feature type="transmembrane region" description="Helical" evidence="6">
    <location>
        <begin position="137"/>
        <end position="162"/>
    </location>
</feature>
<dbReference type="InterPro" id="IPR036259">
    <property type="entry name" value="MFS_trans_sf"/>
</dbReference>
<evidence type="ECO:0000256" key="5">
    <source>
        <dbReference type="SAM" id="MobiDB-lite"/>
    </source>
</evidence>
<dbReference type="Pfam" id="PF00083">
    <property type="entry name" value="Sugar_tr"/>
    <property type="match status" value="1"/>
</dbReference>
<evidence type="ECO:0000313" key="7">
    <source>
        <dbReference type="EMBL" id="RFU29413.1"/>
    </source>
</evidence>
<feature type="non-terminal residue" evidence="7">
    <location>
        <position position="1"/>
    </location>
</feature>
<evidence type="ECO:0000256" key="2">
    <source>
        <dbReference type="ARBA" id="ARBA00022692"/>
    </source>
</evidence>
<feature type="transmembrane region" description="Helical" evidence="6">
    <location>
        <begin position="252"/>
        <end position="278"/>
    </location>
</feature>
<sequence>MPVKSQTLVMDITNNDDQATSKESDTVHLEHTTTRATQEMDGSDYHTLLPKPSNDPNDPLNWTWTEKHITLAVVACMAFQGAFDVASPAAGFIQQAEAFNVPVVSMLDSVGVNAICLGIGSFIWLPLGNTYGRRPIFIAAGVVATLGALGCALANNLGAFIGARAVNGLGCSASMTLGGQVWMQWLCFFMWCALLPPCALLLPETLYHRRHGLLEIPPRERWVERLKWKRFDTKLNAEIFFGPFRLLKYPSVVLMGIYYGNVYGFCVFGALAILPFAFPANYGFNAVGQGLVTVALLVGTVLGEPMAGPFSDWVVRWFARRNGGIRHPEQRLHALWLGAAIIPAGLIMFGTTLQYKVHWIAPCVAIGLYSFALQSVTTVTFTYPVDCYENRAGEVGVILNMGRQIFSFYVSFYLHKYTERVGYAWAYGIYAILSCVLFLPIIALMRWGGHWRKQLGSPGTDLPNPNVSLSAVTQSETDTKAET</sequence>
<keyword evidence="2 6" id="KW-0812">Transmembrane</keyword>
<feature type="transmembrane region" description="Helical" evidence="6">
    <location>
        <begin position="99"/>
        <end position="125"/>
    </location>
</feature>
<dbReference type="InterPro" id="IPR005828">
    <property type="entry name" value="MFS_sugar_transport-like"/>
</dbReference>
<gene>
    <name evidence="7" type="ORF">B7463_g6927</name>
</gene>
<feature type="transmembrane region" description="Helical" evidence="6">
    <location>
        <begin position="290"/>
        <end position="311"/>
    </location>
</feature>
<feature type="region of interest" description="Disordered" evidence="5">
    <location>
        <begin position="1"/>
        <end position="26"/>
    </location>
</feature>
<keyword evidence="3 6" id="KW-1133">Transmembrane helix</keyword>
<evidence type="ECO:0000256" key="1">
    <source>
        <dbReference type="ARBA" id="ARBA00004141"/>
    </source>
</evidence>
<dbReference type="Proteomes" id="UP000258309">
    <property type="component" value="Unassembled WGS sequence"/>
</dbReference>
<feature type="transmembrane region" description="Helical" evidence="6">
    <location>
        <begin position="424"/>
        <end position="445"/>
    </location>
</feature>
<feature type="transmembrane region" description="Helical" evidence="6">
    <location>
        <begin position="182"/>
        <end position="202"/>
    </location>
</feature>
<dbReference type="GO" id="GO:0022857">
    <property type="term" value="F:transmembrane transporter activity"/>
    <property type="evidence" value="ECO:0007669"/>
    <property type="project" value="InterPro"/>
</dbReference>
<reference evidence="7 8" key="1">
    <citation type="submission" date="2018-05" db="EMBL/GenBank/DDBJ databases">
        <title>Draft genome sequence of Scytalidium lignicola DSM 105466, a ubiquitous saprotrophic fungus.</title>
        <authorList>
            <person name="Buettner E."/>
            <person name="Gebauer A.M."/>
            <person name="Hofrichter M."/>
            <person name="Liers C."/>
            <person name="Kellner H."/>
        </authorList>
    </citation>
    <scope>NUCLEOTIDE SEQUENCE [LARGE SCALE GENOMIC DNA]</scope>
    <source>
        <strain evidence="7 8">DSM 105466</strain>
    </source>
</reference>
<dbReference type="OrthoDB" id="5215911at2759"/>
<dbReference type="GO" id="GO:0005886">
    <property type="term" value="C:plasma membrane"/>
    <property type="evidence" value="ECO:0007669"/>
    <property type="project" value="TreeGrafter"/>
</dbReference>